<dbReference type="KEGG" id="scc:Spico_1324"/>
<dbReference type="Pfam" id="PF00958">
    <property type="entry name" value="GMP_synt_C"/>
    <property type="match status" value="1"/>
</dbReference>
<dbReference type="PROSITE" id="PS51553">
    <property type="entry name" value="GMPS_ATP_PPASE"/>
    <property type="match status" value="1"/>
</dbReference>
<keyword evidence="4 9" id="KW-0547">Nucleotide-binding</keyword>
<dbReference type="PANTHER" id="PTHR11922">
    <property type="entry name" value="GMP SYNTHASE-RELATED"/>
    <property type="match status" value="1"/>
</dbReference>
<dbReference type="Gene3D" id="3.40.50.880">
    <property type="match status" value="1"/>
</dbReference>
<dbReference type="Pfam" id="PF00117">
    <property type="entry name" value="GATase"/>
    <property type="match status" value="1"/>
</dbReference>
<dbReference type="CDD" id="cd01997">
    <property type="entry name" value="GMP_synthase_C"/>
    <property type="match status" value="1"/>
</dbReference>
<dbReference type="EMBL" id="CP002659">
    <property type="protein sequence ID" value="AEC02530.1"/>
    <property type="molecule type" value="Genomic_DNA"/>
</dbReference>
<proteinExistence type="inferred from homology"/>
<dbReference type="InterPro" id="IPR022955">
    <property type="entry name" value="GMP_synthase"/>
</dbReference>
<dbReference type="STRING" id="760011.Spico_1324"/>
<dbReference type="GO" id="GO:0005524">
    <property type="term" value="F:ATP binding"/>
    <property type="evidence" value="ECO:0007669"/>
    <property type="project" value="UniProtKB-UniRule"/>
</dbReference>
<dbReference type="Gene3D" id="3.40.50.620">
    <property type="entry name" value="HUPs"/>
    <property type="match status" value="1"/>
</dbReference>
<dbReference type="InterPro" id="IPR017926">
    <property type="entry name" value="GATASE"/>
</dbReference>
<dbReference type="HAMAP" id="MF_00344">
    <property type="entry name" value="GMP_synthase"/>
    <property type="match status" value="1"/>
</dbReference>
<evidence type="ECO:0000256" key="2">
    <source>
        <dbReference type="ARBA" id="ARBA00005153"/>
    </source>
</evidence>
<dbReference type="AlphaFoldDB" id="F4GM55"/>
<evidence type="ECO:0000256" key="7">
    <source>
        <dbReference type="ARBA" id="ARBA00022840"/>
    </source>
</evidence>
<dbReference type="PANTHER" id="PTHR11922:SF2">
    <property type="entry name" value="GMP SYNTHASE [GLUTAMINE-HYDROLYZING]"/>
    <property type="match status" value="1"/>
</dbReference>
<dbReference type="PROSITE" id="PS51273">
    <property type="entry name" value="GATASE_TYPE_1"/>
    <property type="match status" value="1"/>
</dbReference>
<keyword evidence="3 9" id="KW-0436">Ligase</keyword>
<dbReference type="EC" id="6.3.5.2" evidence="9"/>
<dbReference type="FunFam" id="3.30.300.10:FF:000002">
    <property type="entry name" value="GMP synthase [glutamine-hydrolyzing]"/>
    <property type="match status" value="1"/>
</dbReference>
<dbReference type="InterPro" id="IPR001674">
    <property type="entry name" value="GMP_synth_C"/>
</dbReference>
<dbReference type="NCBIfam" id="NF000848">
    <property type="entry name" value="PRK00074.1"/>
    <property type="match status" value="1"/>
</dbReference>
<dbReference type="Gene3D" id="3.30.300.10">
    <property type="match status" value="1"/>
</dbReference>
<comment type="subunit">
    <text evidence="9">Homodimer.</text>
</comment>
<dbReference type="GO" id="GO:0005829">
    <property type="term" value="C:cytosol"/>
    <property type="evidence" value="ECO:0007669"/>
    <property type="project" value="TreeGrafter"/>
</dbReference>
<evidence type="ECO:0000256" key="5">
    <source>
        <dbReference type="ARBA" id="ARBA00022749"/>
    </source>
</evidence>
<gene>
    <name evidence="9" type="primary">guaA</name>
    <name evidence="12" type="ordered locus">Spico_1324</name>
</gene>
<comment type="function">
    <text evidence="1 9">Catalyzes the synthesis of GMP from XMP.</text>
</comment>
<dbReference type="MEROPS" id="C26.957"/>
<dbReference type="InterPro" id="IPR014729">
    <property type="entry name" value="Rossmann-like_a/b/a_fold"/>
</dbReference>
<evidence type="ECO:0000259" key="11">
    <source>
        <dbReference type="PROSITE" id="PS51553"/>
    </source>
</evidence>
<feature type="domain" description="GMPS ATP-PPase" evidence="11">
    <location>
        <begin position="203"/>
        <end position="395"/>
    </location>
</feature>
<evidence type="ECO:0000256" key="6">
    <source>
        <dbReference type="ARBA" id="ARBA00022755"/>
    </source>
</evidence>
<evidence type="ECO:0000256" key="9">
    <source>
        <dbReference type="HAMAP-Rule" id="MF_00344"/>
    </source>
</evidence>
<reference evidence="12 13" key="2">
    <citation type="journal article" date="2012" name="Stand. Genomic Sci.">
        <title>Complete genome sequence of the termite hindgut bacterium Spirochaeta coccoides type strain (SPN1(T)), reclassification in the genus Sphaerochaeta as Sphaerochaeta coccoides comb. nov. and emendations of the family Spirochaetaceae and the genus Sphaerochaeta.</title>
        <authorList>
            <person name="Abt B."/>
            <person name="Han C."/>
            <person name="Scheuner C."/>
            <person name="Lu M."/>
            <person name="Lapidus A."/>
            <person name="Nolan M."/>
            <person name="Lucas S."/>
            <person name="Hammon N."/>
            <person name="Deshpande S."/>
            <person name="Cheng J.F."/>
            <person name="Tapia R."/>
            <person name="Goodwin L.A."/>
            <person name="Pitluck S."/>
            <person name="Liolios K."/>
            <person name="Pagani I."/>
            <person name="Ivanova N."/>
            <person name="Mavromatis K."/>
            <person name="Mikhailova N."/>
            <person name="Huntemann M."/>
            <person name="Pati A."/>
            <person name="Chen A."/>
            <person name="Palaniappan K."/>
            <person name="Land M."/>
            <person name="Hauser L."/>
            <person name="Brambilla E.M."/>
            <person name="Rohde M."/>
            <person name="Spring S."/>
            <person name="Gronow S."/>
            <person name="Goker M."/>
            <person name="Woyke T."/>
            <person name="Bristow J."/>
            <person name="Eisen J.A."/>
            <person name="Markowitz V."/>
            <person name="Hugenholtz P."/>
            <person name="Kyrpides N.C."/>
            <person name="Klenk H.P."/>
            <person name="Detter J.C."/>
        </authorList>
    </citation>
    <scope>NUCLEOTIDE SEQUENCE [LARGE SCALE GENOMIC DNA]</scope>
    <source>
        <strain evidence="13">ATCC BAA-1237 / DSM 17374 / SPN1</strain>
    </source>
</reference>
<dbReference type="FunFam" id="3.40.50.880:FF:000001">
    <property type="entry name" value="GMP synthase [glutamine-hydrolyzing]"/>
    <property type="match status" value="1"/>
</dbReference>
<dbReference type="FunFam" id="3.40.50.620:FF:000001">
    <property type="entry name" value="GMP synthase [glutamine-hydrolyzing]"/>
    <property type="match status" value="1"/>
</dbReference>
<organism evidence="12 13">
    <name type="scientific">Parasphaerochaeta coccoides (strain ATCC BAA-1237 / DSM 17374 / SPN1)</name>
    <name type="common">Sphaerochaeta coccoides</name>
    <dbReference type="NCBI Taxonomy" id="760011"/>
    <lineage>
        <taxon>Bacteria</taxon>
        <taxon>Pseudomonadati</taxon>
        <taxon>Spirochaetota</taxon>
        <taxon>Spirochaetia</taxon>
        <taxon>Spirochaetales</taxon>
        <taxon>Sphaerochaetaceae</taxon>
        <taxon>Parasphaerochaeta</taxon>
    </lineage>
</organism>
<keyword evidence="6 9" id="KW-0658">Purine biosynthesis</keyword>
<dbReference type="PRINTS" id="PR00099">
    <property type="entry name" value="CPSGATASE"/>
</dbReference>
<protein>
    <recommendedName>
        <fullName evidence="9">GMP synthase [glutamine-hydrolyzing]</fullName>
        <ecNumber evidence="9">6.3.5.2</ecNumber>
    </recommendedName>
    <alternativeName>
        <fullName evidence="9">GMP synthetase</fullName>
    </alternativeName>
    <alternativeName>
        <fullName evidence="9">Glutamine amidotransferase</fullName>
    </alternativeName>
</protein>
<dbReference type="PRINTS" id="PR00097">
    <property type="entry name" value="ANTSNTHASEII"/>
</dbReference>
<name>F4GM55_PARC1</name>
<dbReference type="NCBIfam" id="TIGR00884">
    <property type="entry name" value="guaA_Cterm"/>
    <property type="match status" value="1"/>
</dbReference>
<feature type="active site" evidence="9">
    <location>
        <position position="178"/>
    </location>
</feature>
<dbReference type="RefSeq" id="WP_013739925.1">
    <property type="nucleotide sequence ID" value="NC_015436.1"/>
</dbReference>
<dbReference type="SUPFAM" id="SSF52402">
    <property type="entry name" value="Adenine nucleotide alpha hydrolases-like"/>
    <property type="match status" value="1"/>
</dbReference>
<comment type="pathway">
    <text evidence="2 9">Purine metabolism; GMP biosynthesis; GMP from XMP (L-Gln route): step 1/1.</text>
</comment>
<evidence type="ECO:0000256" key="1">
    <source>
        <dbReference type="ARBA" id="ARBA00002332"/>
    </source>
</evidence>
<sequence length="520" mass="56948">MHTTQHDTVVVLDFGAQYSQLIARRVREQGVYSLIVPYTISAQELRKMAPVGIIFSGGPASVSTEDSPRPDAGIYGLGIPVLGICYGLQVMSVMNGGTVRRPDAREYGFAHLHLNHFTGKTSRLLAGIPEGSQLWMSHGDSVVDLPTGFVTTGSTPNCPVTVAENEARRLYGVQFHPEVVHSTDGTAVLRNFVMDICGAKADWSMESFIATEVERIRSVVGDRKVLCGLSGGVDSSVAAVLIHKAIGDQLVCVFVNNGMLRKNEAQNVVDLFGKHFNMRLEYVDAETAFLDALKGIAEPEAKRKIIGKMFVDVFYDAARSLGDISFLAQGTLYPDVIESRSPSGGPSATIKSHHNVGGLPDDLKWELLEPLKELFKDEVRQLGMELGLAEELVNRHPFPGPGLGVRCIGEVTKERLDTLREVDAIFVEEIRRAGLYGDIWQALACLLPVKSVGVQGDERTYREVCSLRAVTSQDAMTADWYRFPPEVLQTTASRICNEVAGVNRVLYDITSKPPGTIEWE</sequence>
<dbReference type="HOGENOM" id="CLU_014340_0_5_12"/>
<dbReference type="CDD" id="cd01742">
    <property type="entry name" value="GATase1_GMP_Synthase"/>
    <property type="match status" value="1"/>
</dbReference>
<dbReference type="InterPro" id="IPR029062">
    <property type="entry name" value="Class_I_gatase-like"/>
</dbReference>
<feature type="active site" evidence="9">
    <location>
        <position position="176"/>
    </location>
</feature>
<dbReference type="SUPFAM" id="SSF52317">
    <property type="entry name" value="Class I glutamine amidotransferase-like"/>
    <property type="match status" value="1"/>
</dbReference>
<feature type="binding site" evidence="10">
    <location>
        <begin position="230"/>
        <end position="236"/>
    </location>
    <ligand>
        <name>ATP</name>
        <dbReference type="ChEBI" id="CHEBI:30616"/>
    </ligand>
</feature>
<feature type="active site" description="Nucleophile" evidence="9">
    <location>
        <position position="85"/>
    </location>
</feature>
<dbReference type="UniPathway" id="UPA00189">
    <property type="reaction ID" value="UER00296"/>
</dbReference>
<evidence type="ECO:0000256" key="10">
    <source>
        <dbReference type="PROSITE-ProRule" id="PRU00886"/>
    </source>
</evidence>
<dbReference type="eggNOG" id="COG0519">
    <property type="taxonomic scope" value="Bacteria"/>
</dbReference>
<dbReference type="InterPro" id="IPR025777">
    <property type="entry name" value="GMPS_ATP_PPase_dom"/>
</dbReference>
<dbReference type="GO" id="GO:0003921">
    <property type="term" value="F:GMP synthase activity"/>
    <property type="evidence" value="ECO:0007669"/>
    <property type="project" value="InterPro"/>
</dbReference>
<dbReference type="InterPro" id="IPR004739">
    <property type="entry name" value="GMP_synth_GATase"/>
</dbReference>
<evidence type="ECO:0000256" key="8">
    <source>
        <dbReference type="ARBA" id="ARBA00022962"/>
    </source>
</evidence>
<dbReference type="SUPFAM" id="SSF54810">
    <property type="entry name" value="GMP synthetase C-terminal dimerisation domain"/>
    <property type="match status" value="1"/>
</dbReference>
<evidence type="ECO:0000313" key="13">
    <source>
        <dbReference type="Proteomes" id="UP000007939"/>
    </source>
</evidence>
<dbReference type="Pfam" id="PF02540">
    <property type="entry name" value="NAD_synthase"/>
    <property type="match status" value="1"/>
</dbReference>
<evidence type="ECO:0000256" key="3">
    <source>
        <dbReference type="ARBA" id="ARBA00022598"/>
    </source>
</evidence>
<dbReference type="Proteomes" id="UP000007939">
    <property type="component" value="Chromosome"/>
</dbReference>
<accession>F4GM55</accession>
<dbReference type="OrthoDB" id="9802219at2"/>
<dbReference type="PRINTS" id="PR00096">
    <property type="entry name" value="GATASE"/>
</dbReference>
<evidence type="ECO:0000313" key="12">
    <source>
        <dbReference type="EMBL" id="AEC02530.1"/>
    </source>
</evidence>
<evidence type="ECO:0000256" key="4">
    <source>
        <dbReference type="ARBA" id="ARBA00022741"/>
    </source>
</evidence>
<keyword evidence="13" id="KW-1185">Reference proteome</keyword>
<keyword evidence="5 9" id="KW-0332">GMP biosynthesis</keyword>
<dbReference type="NCBIfam" id="TIGR00888">
    <property type="entry name" value="guaA_Nterm"/>
    <property type="match status" value="1"/>
</dbReference>
<reference evidence="13" key="1">
    <citation type="submission" date="2011-04" db="EMBL/GenBank/DDBJ databases">
        <title>The complete genome of Spirochaeta coccoides DSM 17374.</title>
        <authorList>
            <person name="Lucas S."/>
            <person name="Copeland A."/>
            <person name="Lapidus A."/>
            <person name="Bruce D."/>
            <person name="Goodwin L."/>
            <person name="Pitluck S."/>
            <person name="Peters L."/>
            <person name="Kyrpides N."/>
            <person name="Mavromatis K."/>
            <person name="Pagani I."/>
            <person name="Ivanova N."/>
            <person name="Ovchinnikova G."/>
            <person name="Lu M."/>
            <person name="Detter J.C."/>
            <person name="Tapia R."/>
            <person name="Han C."/>
            <person name="Land M."/>
            <person name="Hauser L."/>
            <person name="Markowitz V."/>
            <person name="Cheng J.-F."/>
            <person name="Hugenholtz P."/>
            <person name="Woyke T."/>
            <person name="Wu D."/>
            <person name="Spring S."/>
            <person name="Schroeder M."/>
            <person name="Brambilla E."/>
            <person name="Klenk H.-P."/>
            <person name="Eisen J.A."/>
        </authorList>
    </citation>
    <scope>NUCLEOTIDE SEQUENCE [LARGE SCALE GENOMIC DNA]</scope>
    <source>
        <strain evidence="13">ATCC BAA-1237 / DSM 17374 / SPN1</strain>
    </source>
</reference>
<keyword evidence="7 9" id="KW-0067">ATP-binding</keyword>
<dbReference type="InterPro" id="IPR022310">
    <property type="entry name" value="NAD/GMP_synthase"/>
</dbReference>
<comment type="catalytic activity">
    <reaction evidence="9">
        <text>XMP + L-glutamine + ATP + H2O = GMP + L-glutamate + AMP + diphosphate + 2 H(+)</text>
        <dbReference type="Rhea" id="RHEA:11680"/>
        <dbReference type="ChEBI" id="CHEBI:15377"/>
        <dbReference type="ChEBI" id="CHEBI:15378"/>
        <dbReference type="ChEBI" id="CHEBI:29985"/>
        <dbReference type="ChEBI" id="CHEBI:30616"/>
        <dbReference type="ChEBI" id="CHEBI:33019"/>
        <dbReference type="ChEBI" id="CHEBI:57464"/>
        <dbReference type="ChEBI" id="CHEBI:58115"/>
        <dbReference type="ChEBI" id="CHEBI:58359"/>
        <dbReference type="ChEBI" id="CHEBI:456215"/>
        <dbReference type="EC" id="6.3.5.2"/>
    </reaction>
</comment>
<keyword evidence="8 9" id="KW-0315">Glutamine amidotransferase</keyword>